<feature type="compositionally biased region" description="Basic and acidic residues" evidence="6">
    <location>
        <begin position="182"/>
        <end position="196"/>
    </location>
</feature>
<evidence type="ECO:0000313" key="9">
    <source>
        <dbReference type="EMBL" id="KZS94312.1"/>
    </source>
</evidence>
<accession>A0A164VNH1</accession>
<evidence type="ECO:0000256" key="6">
    <source>
        <dbReference type="SAM" id="MobiDB-lite"/>
    </source>
</evidence>
<evidence type="ECO:0000256" key="1">
    <source>
        <dbReference type="ARBA" id="ARBA00004389"/>
    </source>
</evidence>
<feature type="compositionally biased region" description="Polar residues" evidence="6">
    <location>
        <begin position="56"/>
        <end position="103"/>
    </location>
</feature>
<evidence type="ECO:0000259" key="8">
    <source>
        <dbReference type="PROSITE" id="PS50076"/>
    </source>
</evidence>
<dbReference type="SUPFAM" id="SSF46565">
    <property type="entry name" value="Chaperone J-domain"/>
    <property type="match status" value="1"/>
</dbReference>
<dbReference type="Pfam" id="PF00226">
    <property type="entry name" value="DnaJ"/>
    <property type="match status" value="1"/>
</dbReference>
<keyword evidence="2 7" id="KW-0812">Transmembrane</keyword>
<evidence type="ECO:0000256" key="3">
    <source>
        <dbReference type="ARBA" id="ARBA00022824"/>
    </source>
</evidence>
<dbReference type="InterPro" id="IPR051100">
    <property type="entry name" value="DnaJ_subfamily_B/C"/>
</dbReference>
<dbReference type="FunFam" id="1.10.287.110:FF:000070">
    <property type="entry name" value="Endoplasmic reticulum protein, putative"/>
    <property type="match status" value="1"/>
</dbReference>
<feature type="domain" description="J" evidence="8">
    <location>
        <begin position="127"/>
        <end position="191"/>
    </location>
</feature>
<dbReference type="PROSITE" id="PS00636">
    <property type="entry name" value="DNAJ_1"/>
    <property type="match status" value="1"/>
</dbReference>
<gene>
    <name evidence="9" type="ORF">SISNIDRAFT_484548</name>
</gene>
<feature type="transmembrane region" description="Helical" evidence="7">
    <location>
        <begin position="285"/>
        <end position="303"/>
    </location>
</feature>
<evidence type="ECO:0000256" key="4">
    <source>
        <dbReference type="ARBA" id="ARBA00022989"/>
    </source>
</evidence>
<dbReference type="CDD" id="cd06257">
    <property type="entry name" value="DnaJ"/>
    <property type="match status" value="1"/>
</dbReference>
<evidence type="ECO:0000256" key="7">
    <source>
        <dbReference type="SAM" id="Phobius"/>
    </source>
</evidence>
<dbReference type="PANTHER" id="PTHR43908">
    <property type="entry name" value="AT29763P-RELATED"/>
    <property type="match status" value="1"/>
</dbReference>
<dbReference type="GO" id="GO:0071218">
    <property type="term" value="P:cellular response to misfolded protein"/>
    <property type="evidence" value="ECO:0007669"/>
    <property type="project" value="TreeGrafter"/>
</dbReference>
<dbReference type="GO" id="GO:0005789">
    <property type="term" value="C:endoplasmic reticulum membrane"/>
    <property type="evidence" value="ECO:0007669"/>
    <property type="project" value="UniProtKB-SubCell"/>
</dbReference>
<dbReference type="PRINTS" id="PR00625">
    <property type="entry name" value="JDOMAIN"/>
</dbReference>
<keyword evidence="10" id="KW-1185">Reference proteome</keyword>
<organism evidence="9 10">
    <name type="scientific">Sistotremastrum niveocremeum HHB9708</name>
    <dbReference type="NCBI Taxonomy" id="1314777"/>
    <lineage>
        <taxon>Eukaryota</taxon>
        <taxon>Fungi</taxon>
        <taxon>Dikarya</taxon>
        <taxon>Basidiomycota</taxon>
        <taxon>Agaricomycotina</taxon>
        <taxon>Agaricomycetes</taxon>
        <taxon>Sistotremastrales</taxon>
        <taxon>Sistotremastraceae</taxon>
        <taxon>Sertulicium</taxon>
        <taxon>Sertulicium niveocremeum</taxon>
    </lineage>
</organism>
<dbReference type="OrthoDB" id="1507364at2759"/>
<dbReference type="SMART" id="SM00271">
    <property type="entry name" value="DnaJ"/>
    <property type="match status" value="1"/>
</dbReference>
<keyword evidence="3" id="KW-0256">Endoplasmic reticulum</keyword>
<evidence type="ECO:0000313" key="10">
    <source>
        <dbReference type="Proteomes" id="UP000076722"/>
    </source>
</evidence>
<dbReference type="STRING" id="1314777.A0A164VNH1"/>
<dbReference type="PANTHER" id="PTHR43908:SF3">
    <property type="entry name" value="AT29763P-RELATED"/>
    <property type="match status" value="1"/>
</dbReference>
<keyword evidence="5 7" id="KW-0472">Membrane</keyword>
<dbReference type="InterPro" id="IPR015399">
    <property type="entry name" value="DUF1977_DnaJ-like"/>
</dbReference>
<dbReference type="Pfam" id="PF09320">
    <property type="entry name" value="DUF1977"/>
    <property type="match status" value="1"/>
</dbReference>
<dbReference type="InterPro" id="IPR018253">
    <property type="entry name" value="DnaJ_domain_CS"/>
</dbReference>
<feature type="region of interest" description="Disordered" evidence="6">
    <location>
        <begin position="55"/>
        <end position="108"/>
    </location>
</feature>
<dbReference type="Proteomes" id="UP000076722">
    <property type="component" value="Unassembled WGS sequence"/>
</dbReference>
<dbReference type="PROSITE" id="PS50076">
    <property type="entry name" value="DNAJ_2"/>
    <property type="match status" value="1"/>
</dbReference>
<name>A0A164VNH1_9AGAM</name>
<evidence type="ECO:0000256" key="2">
    <source>
        <dbReference type="ARBA" id="ARBA00022692"/>
    </source>
</evidence>
<dbReference type="InterPro" id="IPR001623">
    <property type="entry name" value="DnaJ_domain"/>
</dbReference>
<dbReference type="InterPro" id="IPR036869">
    <property type="entry name" value="J_dom_sf"/>
</dbReference>
<dbReference type="Gene3D" id="1.10.287.110">
    <property type="entry name" value="DnaJ domain"/>
    <property type="match status" value="1"/>
</dbReference>
<dbReference type="AlphaFoldDB" id="A0A164VNH1"/>
<evidence type="ECO:0000256" key="5">
    <source>
        <dbReference type="ARBA" id="ARBA00023136"/>
    </source>
</evidence>
<dbReference type="GO" id="GO:0030544">
    <property type="term" value="F:Hsp70 protein binding"/>
    <property type="evidence" value="ECO:0007669"/>
    <property type="project" value="TreeGrafter"/>
</dbReference>
<feature type="region of interest" description="Disordered" evidence="6">
    <location>
        <begin position="182"/>
        <end position="210"/>
    </location>
</feature>
<keyword evidence="4 7" id="KW-1133">Transmembrane helix</keyword>
<proteinExistence type="predicted"/>
<comment type="subcellular location">
    <subcellularLocation>
        <location evidence="1">Endoplasmic reticulum membrane</location>
        <topology evidence="1">Single-pass membrane protein</topology>
    </subcellularLocation>
</comment>
<protein>
    <submittedName>
        <fullName evidence="9">DnaJ-domain-containing protein</fullName>
    </submittedName>
</protein>
<sequence length="437" mass="47873">MAANRDDAIKCISVSQKHFNAGNLPSARKFAEKSIALYPTPEAKELLKIIEAQEASGPSTSTASTNGNAESSASGTKVHETTSGVRNRTAKSSDTANGSSSTTSEKREYTPEMLAVVKRVQKCKITEYYEILSLSKDCEEADIKKAYRKIALQLHPDKNGAPGADEAFKMVSKAFQVLSDPQKRAAFDRSGSDPESRSSGMAGFNPAGGGGFEGEMSPEDLFNMFFGGRGAQGGFGGDIFGGGFGGGPIFTTSFGPGGFRTTRVYNAGARARPRGDAQQDPRSNFVQLLPLLLLFFFSFLSYLPGMFTGHTPDPSFSFTPSSQFSSLRYTSNHNIPYYVHPPSFTNHPIYQSIPPEVRDQQQVGKTSRKLATFEKGVEERFAGHHWNECQRGYDRRQRRIDSEMGILGFGANWKKIDEIKAEKIESCEILRSYGLME</sequence>
<dbReference type="EMBL" id="KV419404">
    <property type="protein sequence ID" value="KZS94312.1"/>
    <property type="molecule type" value="Genomic_DNA"/>
</dbReference>
<reference evidence="9 10" key="1">
    <citation type="journal article" date="2016" name="Mol. Biol. Evol.">
        <title>Comparative Genomics of Early-Diverging Mushroom-Forming Fungi Provides Insights into the Origins of Lignocellulose Decay Capabilities.</title>
        <authorList>
            <person name="Nagy L.G."/>
            <person name="Riley R."/>
            <person name="Tritt A."/>
            <person name="Adam C."/>
            <person name="Daum C."/>
            <person name="Floudas D."/>
            <person name="Sun H."/>
            <person name="Yadav J.S."/>
            <person name="Pangilinan J."/>
            <person name="Larsson K.H."/>
            <person name="Matsuura K."/>
            <person name="Barry K."/>
            <person name="Labutti K."/>
            <person name="Kuo R."/>
            <person name="Ohm R.A."/>
            <person name="Bhattacharya S.S."/>
            <person name="Shirouzu T."/>
            <person name="Yoshinaga Y."/>
            <person name="Martin F.M."/>
            <person name="Grigoriev I.V."/>
            <person name="Hibbett D.S."/>
        </authorList>
    </citation>
    <scope>NUCLEOTIDE SEQUENCE [LARGE SCALE GENOMIC DNA]</scope>
    <source>
        <strain evidence="9 10">HHB9708</strain>
    </source>
</reference>